<organism evidence="2">
    <name type="scientific">marine sediment metagenome</name>
    <dbReference type="NCBI Taxonomy" id="412755"/>
    <lineage>
        <taxon>unclassified sequences</taxon>
        <taxon>metagenomes</taxon>
        <taxon>ecological metagenomes</taxon>
    </lineage>
</organism>
<reference evidence="2" key="1">
    <citation type="journal article" date="2014" name="Front. Microbiol.">
        <title>High frequency of phylogenetically diverse reductive dehalogenase-homologous genes in deep subseafloor sedimentary metagenomes.</title>
        <authorList>
            <person name="Kawai M."/>
            <person name="Futagami T."/>
            <person name="Toyoda A."/>
            <person name="Takaki Y."/>
            <person name="Nishi S."/>
            <person name="Hori S."/>
            <person name="Arai W."/>
            <person name="Tsubouchi T."/>
            <person name="Morono Y."/>
            <person name="Uchiyama I."/>
            <person name="Ito T."/>
            <person name="Fujiyama A."/>
            <person name="Inagaki F."/>
            <person name="Takami H."/>
        </authorList>
    </citation>
    <scope>NUCLEOTIDE SEQUENCE</scope>
    <source>
        <strain evidence="2">Expedition CK06-06</strain>
    </source>
</reference>
<feature type="non-terminal residue" evidence="2">
    <location>
        <position position="140"/>
    </location>
</feature>
<dbReference type="Gene3D" id="3.90.550.10">
    <property type="entry name" value="Spore Coat Polysaccharide Biosynthesis Protein SpsA, Chain A"/>
    <property type="match status" value="1"/>
</dbReference>
<dbReference type="EMBL" id="BARV01035980">
    <property type="protein sequence ID" value="GAI49270.1"/>
    <property type="molecule type" value="Genomic_DNA"/>
</dbReference>
<evidence type="ECO:0000259" key="1">
    <source>
        <dbReference type="Pfam" id="PF00483"/>
    </source>
</evidence>
<evidence type="ECO:0000313" key="2">
    <source>
        <dbReference type="EMBL" id="GAI49270.1"/>
    </source>
</evidence>
<comment type="caution">
    <text evidence="2">The sequence shown here is derived from an EMBL/GenBank/DDBJ whole genome shotgun (WGS) entry which is preliminary data.</text>
</comment>
<feature type="domain" description="Nucleotidyl transferase" evidence="1">
    <location>
        <begin position="2"/>
        <end position="140"/>
    </location>
</feature>
<accession>X1QE21</accession>
<dbReference type="SUPFAM" id="SSF53448">
    <property type="entry name" value="Nucleotide-diphospho-sugar transferases"/>
    <property type="match status" value="1"/>
</dbReference>
<sequence>MEHTIAYLRKYGVENIILAPSYLPEVIQNYFGDGSKLGARLTYTVETNPLGTAGAVKNAEQYLDSTFVVLNGDIFTDLNIGDMLAFHQRKGAKATIALTQVDNPNAFGLVETASDRRVTGFVEKPSPDQVTTNWINAGIY</sequence>
<dbReference type="InterPro" id="IPR029044">
    <property type="entry name" value="Nucleotide-diphossugar_trans"/>
</dbReference>
<dbReference type="InterPro" id="IPR050486">
    <property type="entry name" value="Mannose-1P_guanyltransferase"/>
</dbReference>
<dbReference type="AlphaFoldDB" id="X1QE21"/>
<protein>
    <recommendedName>
        <fullName evidence="1">Nucleotidyl transferase domain-containing protein</fullName>
    </recommendedName>
</protein>
<dbReference type="Pfam" id="PF00483">
    <property type="entry name" value="NTP_transferase"/>
    <property type="match status" value="1"/>
</dbReference>
<dbReference type="PANTHER" id="PTHR22572">
    <property type="entry name" value="SUGAR-1-PHOSPHATE GUANYL TRANSFERASE"/>
    <property type="match status" value="1"/>
</dbReference>
<proteinExistence type="predicted"/>
<name>X1QE21_9ZZZZ</name>
<dbReference type="CDD" id="cd04181">
    <property type="entry name" value="NTP_transferase"/>
    <property type="match status" value="1"/>
</dbReference>
<dbReference type="InterPro" id="IPR005835">
    <property type="entry name" value="NTP_transferase_dom"/>
</dbReference>
<gene>
    <name evidence="2" type="ORF">S06H3_56003</name>
</gene>